<organism evidence="2 3">
    <name type="scientific">Stenomitos frigidus ULC18</name>
    <dbReference type="NCBI Taxonomy" id="2107698"/>
    <lineage>
        <taxon>Bacteria</taxon>
        <taxon>Bacillati</taxon>
        <taxon>Cyanobacteriota</taxon>
        <taxon>Cyanophyceae</taxon>
        <taxon>Leptolyngbyales</taxon>
        <taxon>Leptolyngbyaceae</taxon>
        <taxon>Stenomitos</taxon>
    </lineage>
</organism>
<dbReference type="Proteomes" id="UP000239576">
    <property type="component" value="Unassembled WGS sequence"/>
</dbReference>
<feature type="region of interest" description="Disordered" evidence="1">
    <location>
        <begin position="38"/>
        <end position="102"/>
    </location>
</feature>
<evidence type="ECO:0000256" key="1">
    <source>
        <dbReference type="SAM" id="MobiDB-lite"/>
    </source>
</evidence>
<dbReference type="AlphaFoldDB" id="A0A2T1DYT6"/>
<name>A0A2T1DYT6_9CYAN</name>
<sequence length="173" mass="19004">MQFSFSDASAVRVVEPTVPTRSGKVTVAAHKQSLHAIASKVSLEHRAQNQADQNQADQNQADQNQADQNQADQNQADQNQADQNQADQNQADQTSLSELPPAEPLTVVKQTIDDLEAQGLLMLFDRHDQVAKRLTDDLISAGVLPENLAIDQLVETHLQDLEPAFDSEQGEWA</sequence>
<reference evidence="3" key="1">
    <citation type="submission" date="2018-02" db="EMBL/GenBank/DDBJ databases">
        <authorList>
            <person name="Moore K."/>
            <person name="Momper L."/>
        </authorList>
    </citation>
    <scope>NUCLEOTIDE SEQUENCE [LARGE SCALE GENOMIC DNA]</scope>
    <source>
        <strain evidence="3">ULC18</strain>
    </source>
</reference>
<dbReference type="RefSeq" id="WP_106258992.1">
    <property type="nucleotide sequence ID" value="NZ_CAWNSW010000163.1"/>
</dbReference>
<evidence type="ECO:0000313" key="3">
    <source>
        <dbReference type="Proteomes" id="UP000239576"/>
    </source>
</evidence>
<gene>
    <name evidence="2" type="ORF">C7B82_23220</name>
</gene>
<reference evidence="2 3" key="2">
    <citation type="submission" date="2018-03" db="EMBL/GenBank/DDBJ databases">
        <title>The ancient ancestry and fast evolution of plastids.</title>
        <authorList>
            <person name="Moore K.R."/>
            <person name="Magnabosco C."/>
            <person name="Momper L."/>
            <person name="Gold D.A."/>
            <person name="Bosak T."/>
            <person name="Fournier G.P."/>
        </authorList>
    </citation>
    <scope>NUCLEOTIDE SEQUENCE [LARGE SCALE GENOMIC DNA]</scope>
    <source>
        <strain evidence="2 3">ULC18</strain>
    </source>
</reference>
<keyword evidence="3" id="KW-1185">Reference proteome</keyword>
<dbReference type="EMBL" id="PVWK01000124">
    <property type="protein sequence ID" value="PSB25534.1"/>
    <property type="molecule type" value="Genomic_DNA"/>
</dbReference>
<evidence type="ECO:0000313" key="2">
    <source>
        <dbReference type="EMBL" id="PSB25534.1"/>
    </source>
</evidence>
<proteinExistence type="predicted"/>
<accession>A0A2T1DYT6</accession>
<feature type="compositionally biased region" description="Low complexity" evidence="1">
    <location>
        <begin position="48"/>
        <end position="93"/>
    </location>
</feature>
<comment type="caution">
    <text evidence="2">The sequence shown here is derived from an EMBL/GenBank/DDBJ whole genome shotgun (WGS) entry which is preliminary data.</text>
</comment>
<protein>
    <submittedName>
        <fullName evidence="2">Uncharacterized protein</fullName>
    </submittedName>
</protein>